<dbReference type="Gene3D" id="3.10.20.440">
    <property type="entry name" value="2Fe-2S iron-sulphur cluster binding domain, sarcosine oxidase, alpha subunit, N-terminal domain"/>
    <property type="match status" value="1"/>
</dbReference>
<evidence type="ECO:0000256" key="1">
    <source>
        <dbReference type="ARBA" id="ARBA00023002"/>
    </source>
</evidence>
<dbReference type="Proteomes" id="UP001223586">
    <property type="component" value="Unassembled WGS sequence"/>
</dbReference>
<protein>
    <submittedName>
        <fullName evidence="2">Sarcosine oxidase subunit alpha</fullName>
        <ecNumber evidence="2">1.5.3.1</ecNumber>
    </submittedName>
</protein>
<dbReference type="SUPFAM" id="SSF54292">
    <property type="entry name" value="2Fe-2S ferredoxin-like"/>
    <property type="match status" value="1"/>
</dbReference>
<dbReference type="EC" id="1.5.3.1" evidence="2"/>
<sequence>MKNNRIVDHPILGKLERRKTIHFTFDGNTYQGFEGETIAAALLANGIRKLRVQEEANTPRGIYCNIGHCFECRVTVNQKPGIRSCLVEIENDMVVESGKLQPSPLKKQHQDDALPKTYAEFIEKTGETKGAHDHA</sequence>
<keyword evidence="3" id="KW-1185">Reference proteome</keyword>
<name>A0ABT9WUL3_9BACI</name>
<keyword evidence="1 2" id="KW-0560">Oxidoreductase</keyword>
<accession>A0ABT9WUL3</accession>
<proteinExistence type="predicted"/>
<dbReference type="CDD" id="cd00207">
    <property type="entry name" value="fer2"/>
    <property type="match status" value="1"/>
</dbReference>
<dbReference type="Pfam" id="PF13510">
    <property type="entry name" value="Fer2_4"/>
    <property type="match status" value="1"/>
</dbReference>
<dbReference type="EMBL" id="JAUSTT010000017">
    <property type="protein sequence ID" value="MDQ0176983.1"/>
    <property type="molecule type" value="Genomic_DNA"/>
</dbReference>
<dbReference type="InterPro" id="IPR036010">
    <property type="entry name" value="2Fe-2S_ferredoxin-like_sf"/>
</dbReference>
<dbReference type="InterPro" id="IPR042204">
    <property type="entry name" value="2Fe-2S-bd_N"/>
</dbReference>
<reference evidence="2 3" key="1">
    <citation type="submission" date="2023-07" db="EMBL/GenBank/DDBJ databases">
        <title>Genomic Encyclopedia of Type Strains, Phase IV (KMG-IV): sequencing the most valuable type-strain genomes for metagenomic binning, comparative biology and taxonomic classification.</title>
        <authorList>
            <person name="Goeker M."/>
        </authorList>
    </citation>
    <scope>NUCLEOTIDE SEQUENCE [LARGE SCALE GENOMIC DNA]</scope>
    <source>
        <strain evidence="2 3">DSM 23837</strain>
    </source>
</reference>
<dbReference type="InterPro" id="IPR001041">
    <property type="entry name" value="2Fe-2S_ferredoxin-type"/>
</dbReference>
<dbReference type="GO" id="GO:0008115">
    <property type="term" value="F:sarcosine oxidase activity"/>
    <property type="evidence" value="ECO:0007669"/>
    <property type="project" value="UniProtKB-EC"/>
</dbReference>
<organism evidence="2 3">
    <name type="scientific">Bacillus chungangensis</name>
    <dbReference type="NCBI Taxonomy" id="587633"/>
    <lineage>
        <taxon>Bacteria</taxon>
        <taxon>Bacillati</taxon>
        <taxon>Bacillota</taxon>
        <taxon>Bacilli</taxon>
        <taxon>Bacillales</taxon>
        <taxon>Bacillaceae</taxon>
        <taxon>Bacillus</taxon>
    </lineage>
</organism>
<evidence type="ECO:0000313" key="2">
    <source>
        <dbReference type="EMBL" id="MDQ0176983.1"/>
    </source>
</evidence>
<comment type="caution">
    <text evidence="2">The sequence shown here is derived from an EMBL/GenBank/DDBJ whole genome shotgun (WGS) entry which is preliminary data.</text>
</comment>
<gene>
    <name evidence="2" type="ORF">J2S08_002862</name>
</gene>
<evidence type="ECO:0000313" key="3">
    <source>
        <dbReference type="Proteomes" id="UP001223586"/>
    </source>
</evidence>